<gene>
    <name evidence="2" type="ORF">J2X19_001494</name>
</gene>
<sequence>MQALAPTLLIALTLAGCAQIDAKTRGWMGSNAPAYAVVDGVVFEGRATLFTDRTGTLQLASTQAADRLCVGDLRYSSTTQGEIVLHCAGGVDARLRFVAVSPVSGYAYGSSETSPTSLTWGLDPTQAAAYLRLPPSPPPVEPAALAMPPAVPASATP</sequence>
<name>A0ABU2C677_9BURK</name>
<evidence type="ECO:0000256" key="1">
    <source>
        <dbReference type="SAM" id="MobiDB-lite"/>
    </source>
</evidence>
<dbReference type="Proteomes" id="UP001180487">
    <property type="component" value="Unassembled WGS sequence"/>
</dbReference>
<keyword evidence="3" id="KW-1185">Reference proteome</keyword>
<accession>A0ABU2C677</accession>
<dbReference type="RefSeq" id="WP_310372072.1">
    <property type="nucleotide sequence ID" value="NZ_JAVDXT010000001.1"/>
</dbReference>
<evidence type="ECO:0000313" key="3">
    <source>
        <dbReference type="Proteomes" id="UP001180487"/>
    </source>
</evidence>
<comment type="caution">
    <text evidence="2">The sequence shown here is derived from an EMBL/GenBank/DDBJ whole genome shotgun (WGS) entry which is preliminary data.</text>
</comment>
<feature type="region of interest" description="Disordered" evidence="1">
    <location>
        <begin position="138"/>
        <end position="157"/>
    </location>
</feature>
<proteinExistence type="predicted"/>
<protein>
    <recommendedName>
        <fullName evidence="4">Lipoprotein</fullName>
    </recommendedName>
</protein>
<feature type="compositionally biased region" description="Low complexity" evidence="1">
    <location>
        <begin position="142"/>
        <end position="157"/>
    </location>
</feature>
<organism evidence="2 3">
    <name type="scientific">Rhodoferax ferrireducens</name>
    <dbReference type="NCBI Taxonomy" id="192843"/>
    <lineage>
        <taxon>Bacteria</taxon>
        <taxon>Pseudomonadati</taxon>
        <taxon>Pseudomonadota</taxon>
        <taxon>Betaproteobacteria</taxon>
        <taxon>Burkholderiales</taxon>
        <taxon>Comamonadaceae</taxon>
        <taxon>Rhodoferax</taxon>
    </lineage>
</organism>
<dbReference type="EMBL" id="JAVDXT010000001">
    <property type="protein sequence ID" value="MDR7376836.1"/>
    <property type="molecule type" value="Genomic_DNA"/>
</dbReference>
<reference evidence="2 3" key="1">
    <citation type="submission" date="2023-07" db="EMBL/GenBank/DDBJ databases">
        <title>Sorghum-associated microbial communities from plants grown in Nebraska, USA.</title>
        <authorList>
            <person name="Schachtman D."/>
        </authorList>
    </citation>
    <scope>NUCLEOTIDE SEQUENCE [LARGE SCALE GENOMIC DNA]</scope>
    <source>
        <strain evidence="2 3">BE313</strain>
    </source>
</reference>
<evidence type="ECO:0000313" key="2">
    <source>
        <dbReference type="EMBL" id="MDR7376836.1"/>
    </source>
</evidence>
<evidence type="ECO:0008006" key="4">
    <source>
        <dbReference type="Google" id="ProtNLM"/>
    </source>
</evidence>